<evidence type="ECO:0000256" key="2">
    <source>
        <dbReference type="ARBA" id="ARBA00023125"/>
    </source>
</evidence>
<keyword evidence="3" id="KW-0804">Transcription</keyword>
<reference evidence="4 5" key="1">
    <citation type="submission" date="2020-04" db="EMBL/GenBank/DDBJ databases">
        <authorList>
            <person name="De Canck E."/>
        </authorList>
    </citation>
    <scope>NUCLEOTIDE SEQUENCE [LARGE SCALE GENOMIC DNA]</scope>
    <source>
        <strain evidence="4 5">LMG 3431</strain>
    </source>
</reference>
<evidence type="ECO:0000256" key="3">
    <source>
        <dbReference type="ARBA" id="ARBA00023163"/>
    </source>
</evidence>
<dbReference type="PANTHER" id="PTHR30055:SF234">
    <property type="entry name" value="HTH-TYPE TRANSCRIPTIONAL REGULATOR BETI"/>
    <property type="match status" value="1"/>
</dbReference>
<keyword evidence="2" id="KW-0238">DNA-binding</keyword>
<protein>
    <recommendedName>
        <fullName evidence="6">TetR/AcrR family transcriptional regulator</fullName>
    </recommendedName>
</protein>
<evidence type="ECO:0000313" key="5">
    <source>
        <dbReference type="Proteomes" id="UP000494108"/>
    </source>
</evidence>
<dbReference type="SUPFAM" id="SSF48498">
    <property type="entry name" value="Tetracyclin repressor-like, C-terminal domain"/>
    <property type="match status" value="1"/>
</dbReference>
<dbReference type="InterPro" id="IPR009057">
    <property type="entry name" value="Homeodomain-like_sf"/>
</dbReference>
<evidence type="ECO:0000256" key="1">
    <source>
        <dbReference type="ARBA" id="ARBA00023015"/>
    </source>
</evidence>
<gene>
    <name evidence="4" type="ORF">LMG3431_05894</name>
</gene>
<dbReference type="EMBL" id="CADIJX010000014">
    <property type="protein sequence ID" value="CAB3709180.1"/>
    <property type="molecule type" value="Genomic_DNA"/>
</dbReference>
<dbReference type="InterPro" id="IPR036271">
    <property type="entry name" value="Tet_transcr_reg_TetR-rel_C_sf"/>
</dbReference>
<dbReference type="InterPro" id="IPR050109">
    <property type="entry name" value="HTH-type_TetR-like_transc_reg"/>
</dbReference>
<keyword evidence="5" id="KW-1185">Reference proteome</keyword>
<dbReference type="Proteomes" id="UP000494108">
    <property type="component" value="Unassembled WGS sequence"/>
</dbReference>
<dbReference type="RefSeq" id="WP_175178104.1">
    <property type="nucleotide sequence ID" value="NZ_CADIJX010000014.1"/>
</dbReference>
<sequence length="205" mass="22330">MAKRRTDEVFIKELTALLIVEGVSSLTIADIAQRLQCSRRRIYEIADTKEELFVNVCRQVLTANLEKGFVAARSESNGAKAIAMYLRATLNASGLSKAALTDLDATESGRAVFDEYQLARVRGLEAMIDDGVRQGLLVPHNPRLVSEAILGAAHRLRNQRFLEETGLSIGAAFTEFYEIVLNGLLVKPHGGEASDGDEAGAGQQR</sequence>
<dbReference type="PANTHER" id="PTHR30055">
    <property type="entry name" value="HTH-TYPE TRANSCRIPTIONAL REGULATOR RUTR"/>
    <property type="match status" value="1"/>
</dbReference>
<dbReference type="GO" id="GO:0000976">
    <property type="term" value="F:transcription cis-regulatory region binding"/>
    <property type="evidence" value="ECO:0007669"/>
    <property type="project" value="TreeGrafter"/>
</dbReference>
<organism evidence="4 5">
    <name type="scientific">Achromobacter pestifer</name>
    <dbReference type="NCBI Taxonomy" id="1353889"/>
    <lineage>
        <taxon>Bacteria</taxon>
        <taxon>Pseudomonadati</taxon>
        <taxon>Pseudomonadota</taxon>
        <taxon>Betaproteobacteria</taxon>
        <taxon>Burkholderiales</taxon>
        <taxon>Alcaligenaceae</taxon>
        <taxon>Achromobacter</taxon>
    </lineage>
</organism>
<dbReference type="AlphaFoldDB" id="A0A6S7A3N5"/>
<proteinExistence type="predicted"/>
<accession>A0A6S7A3N5</accession>
<dbReference type="SUPFAM" id="SSF46689">
    <property type="entry name" value="Homeodomain-like"/>
    <property type="match status" value="1"/>
</dbReference>
<dbReference type="GO" id="GO:0003700">
    <property type="term" value="F:DNA-binding transcription factor activity"/>
    <property type="evidence" value="ECO:0007669"/>
    <property type="project" value="TreeGrafter"/>
</dbReference>
<evidence type="ECO:0008006" key="6">
    <source>
        <dbReference type="Google" id="ProtNLM"/>
    </source>
</evidence>
<dbReference type="Gene3D" id="1.10.357.10">
    <property type="entry name" value="Tetracycline Repressor, domain 2"/>
    <property type="match status" value="1"/>
</dbReference>
<name>A0A6S7A3N5_9BURK</name>
<keyword evidence="1" id="KW-0805">Transcription regulation</keyword>
<evidence type="ECO:0000313" key="4">
    <source>
        <dbReference type="EMBL" id="CAB3709180.1"/>
    </source>
</evidence>